<feature type="compositionally biased region" description="Basic residues" evidence="3">
    <location>
        <begin position="29"/>
        <end position="39"/>
    </location>
</feature>
<feature type="region of interest" description="Disordered" evidence="3">
    <location>
        <begin position="1"/>
        <end position="151"/>
    </location>
</feature>
<reference evidence="6" key="2">
    <citation type="journal article" date="2017" name="Nat. Plants">
        <title>The Aegilops tauschii genome reveals multiple impacts of transposons.</title>
        <authorList>
            <person name="Zhao G."/>
            <person name="Zou C."/>
            <person name="Li K."/>
            <person name="Wang K."/>
            <person name="Li T."/>
            <person name="Gao L."/>
            <person name="Zhang X."/>
            <person name="Wang H."/>
            <person name="Yang Z."/>
            <person name="Liu X."/>
            <person name="Jiang W."/>
            <person name="Mao L."/>
            <person name="Kong X."/>
            <person name="Jiao Y."/>
            <person name="Jia J."/>
        </authorList>
    </citation>
    <scope>NUCLEOTIDE SEQUENCE [LARGE SCALE GENOMIC DNA]</scope>
    <source>
        <strain evidence="6">cv. AL8/78</strain>
    </source>
</reference>
<evidence type="ECO:0000256" key="2">
    <source>
        <dbReference type="RuleBase" id="RU367018"/>
    </source>
</evidence>
<feature type="region of interest" description="Disordered" evidence="3">
    <location>
        <begin position="261"/>
        <end position="294"/>
    </location>
</feature>
<protein>
    <recommendedName>
        <fullName evidence="2">Protein FAR1-RELATED SEQUENCE</fullName>
    </recommendedName>
</protein>
<feature type="compositionally biased region" description="Low complexity" evidence="3">
    <location>
        <begin position="107"/>
        <end position="140"/>
    </location>
</feature>
<name>A0A453Q3B2_AEGTS</name>
<proteinExistence type="inferred from homology"/>
<dbReference type="PANTHER" id="PTHR31669">
    <property type="entry name" value="PROTEIN FAR1-RELATED SEQUENCE 10-RELATED"/>
    <property type="match status" value="1"/>
</dbReference>
<dbReference type="InterPro" id="IPR018289">
    <property type="entry name" value="MULE_transposase_dom"/>
</dbReference>
<dbReference type="EnsemblPlants" id="AET6Gv20962500.2">
    <property type="protein sequence ID" value="AET6Gv20962500.2"/>
    <property type="gene ID" value="AET6Gv20962500"/>
</dbReference>
<dbReference type="Proteomes" id="UP000015105">
    <property type="component" value="Chromosome 6D"/>
</dbReference>
<dbReference type="InterPro" id="IPR031052">
    <property type="entry name" value="FHY3/FAR1"/>
</dbReference>
<reference evidence="5" key="3">
    <citation type="journal article" date="2017" name="Nature">
        <title>Genome sequence of the progenitor of the wheat D genome Aegilops tauschii.</title>
        <authorList>
            <person name="Luo M.C."/>
            <person name="Gu Y.Q."/>
            <person name="Puiu D."/>
            <person name="Wang H."/>
            <person name="Twardziok S.O."/>
            <person name="Deal K.R."/>
            <person name="Huo N."/>
            <person name="Zhu T."/>
            <person name="Wang L."/>
            <person name="Wang Y."/>
            <person name="McGuire P.E."/>
            <person name="Liu S."/>
            <person name="Long H."/>
            <person name="Ramasamy R.K."/>
            <person name="Rodriguez J.C."/>
            <person name="Van S.L."/>
            <person name="Yuan L."/>
            <person name="Wang Z."/>
            <person name="Xia Z."/>
            <person name="Xiao L."/>
            <person name="Anderson O.D."/>
            <person name="Ouyang S."/>
            <person name="Liang Y."/>
            <person name="Zimin A.V."/>
            <person name="Pertea G."/>
            <person name="Qi P."/>
            <person name="Bennetzen J.L."/>
            <person name="Dai X."/>
            <person name="Dawson M.W."/>
            <person name="Muller H.G."/>
            <person name="Kugler K."/>
            <person name="Rivarola-Duarte L."/>
            <person name="Spannagl M."/>
            <person name="Mayer K.F.X."/>
            <person name="Lu F.H."/>
            <person name="Bevan M.W."/>
            <person name="Leroy P."/>
            <person name="Li P."/>
            <person name="You F.M."/>
            <person name="Sun Q."/>
            <person name="Liu Z."/>
            <person name="Lyons E."/>
            <person name="Wicker T."/>
            <person name="Salzberg S.L."/>
            <person name="Devos K.M."/>
            <person name="Dvorak J."/>
        </authorList>
    </citation>
    <scope>NUCLEOTIDE SEQUENCE [LARGE SCALE GENOMIC DNA]</scope>
    <source>
        <strain evidence="5">cv. AL8/78</strain>
    </source>
</reference>
<feature type="compositionally biased region" description="Pro residues" evidence="3">
    <location>
        <begin position="40"/>
        <end position="54"/>
    </location>
</feature>
<keyword evidence="6" id="KW-1185">Reference proteome</keyword>
<dbReference type="STRING" id="200361.A0A453Q3B2"/>
<evidence type="ECO:0000313" key="6">
    <source>
        <dbReference type="Proteomes" id="UP000015105"/>
    </source>
</evidence>
<evidence type="ECO:0000256" key="3">
    <source>
        <dbReference type="SAM" id="MobiDB-lite"/>
    </source>
</evidence>
<feature type="domain" description="SWIM-type" evidence="4">
    <location>
        <begin position="812"/>
        <end position="849"/>
    </location>
</feature>
<reference evidence="5" key="4">
    <citation type="submission" date="2019-03" db="UniProtKB">
        <authorList>
            <consortium name="EnsemblPlants"/>
        </authorList>
    </citation>
    <scope>IDENTIFICATION</scope>
</reference>
<dbReference type="AlphaFoldDB" id="A0A453Q3B2"/>
<evidence type="ECO:0000313" key="5">
    <source>
        <dbReference type="EnsemblPlants" id="AET6Gv20962500.2"/>
    </source>
</evidence>
<dbReference type="Gramene" id="AET6Gv20962500.2">
    <property type="protein sequence ID" value="AET6Gv20962500.2"/>
    <property type="gene ID" value="AET6Gv20962500"/>
</dbReference>
<dbReference type="PROSITE" id="PS50966">
    <property type="entry name" value="ZF_SWIM"/>
    <property type="match status" value="1"/>
</dbReference>
<dbReference type="Pfam" id="PF03101">
    <property type="entry name" value="FAR1"/>
    <property type="match status" value="1"/>
</dbReference>
<evidence type="ECO:0000259" key="4">
    <source>
        <dbReference type="PROSITE" id="PS50966"/>
    </source>
</evidence>
<feature type="compositionally biased region" description="Acidic residues" evidence="3">
    <location>
        <begin position="267"/>
        <end position="282"/>
    </location>
</feature>
<comment type="similarity">
    <text evidence="2">Belongs to the FHY3/FAR1 family.</text>
</comment>
<comment type="function">
    <text evidence="2">Putative transcription activator involved in regulating light control of development.</text>
</comment>
<evidence type="ECO:0000256" key="1">
    <source>
        <dbReference type="PROSITE-ProRule" id="PRU00325"/>
    </source>
</evidence>
<organism evidence="5 6">
    <name type="scientific">Aegilops tauschii subsp. strangulata</name>
    <name type="common">Goatgrass</name>
    <dbReference type="NCBI Taxonomy" id="200361"/>
    <lineage>
        <taxon>Eukaryota</taxon>
        <taxon>Viridiplantae</taxon>
        <taxon>Streptophyta</taxon>
        <taxon>Embryophyta</taxon>
        <taxon>Tracheophyta</taxon>
        <taxon>Spermatophyta</taxon>
        <taxon>Magnoliopsida</taxon>
        <taxon>Liliopsida</taxon>
        <taxon>Poales</taxon>
        <taxon>Poaceae</taxon>
        <taxon>BOP clade</taxon>
        <taxon>Pooideae</taxon>
        <taxon>Triticodae</taxon>
        <taxon>Triticeae</taxon>
        <taxon>Triticinae</taxon>
        <taxon>Aegilops</taxon>
    </lineage>
</organism>
<reference evidence="5" key="5">
    <citation type="journal article" date="2021" name="G3 (Bethesda)">
        <title>Aegilops tauschii genome assembly Aet v5.0 features greater sequence contiguity and improved annotation.</title>
        <authorList>
            <person name="Wang L."/>
            <person name="Zhu T."/>
            <person name="Rodriguez J.C."/>
            <person name="Deal K.R."/>
            <person name="Dubcovsky J."/>
            <person name="McGuire P.E."/>
            <person name="Lux T."/>
            <person name="Spannagl M."/>
            <person name="Mayer K.F.X."/>
            <person name="Baldrich P."/>
            <person name="Meyers B.C."/>
            <person name="Huo N."/>
            <person name="Gu Y.Q."/>
            <person name="Zhou H."/>
            <person name="Devos K.M."/>
            <person name="Bennetzen J.L."/>
            <person name="Unver T."/>
            <person name="Budak H."/>
            <person name="Gulick P.J."/>
            <person name="Galiba G."/>
            <person name="Kalapos B."/>
            <person name="Nelson D.R."/>
            <person name="Li P."/>
            <person name="You F.M."/>
            <person name="Luo M.C."/>
            <person name="Dvorak J."/>
        </authorList>
    </citation>
    <scope>NUCLEOTIDE SEQUENCE [LARGE SCALE GENOMIC DNA]</scope>
    <source>
        <strain evidence="5">cv. AL8/78</strain>
    </source>
</reference>
<comment type="subcellular location">
    <subcellularLocation>
        <location evidence="2">Nucleus</location>
    </subcellularLocation>
</comment>
<dbReference type="Pfam" id="PF10551">
    <property type="entry name" value="MULE"/>
    <property type="match status" value="1"/>
</dbReference>
<reference evidence="6" key="1">
    <citation type="journal article" date="2014" name="Science">
        <title>Ancient hybridizations among the ancestral genomes of bread wheat.</title>
        <authorList>
            <consortium name="International Wheat Genome Sequencing Consortium,"/>
            <person name="Marcussen T."/>
            <person name="Sandve S.R."/>
            <person name="Heier L."/>
            <person name="Spannagl M."/>
            <person name="Pfeifer M."/>
            <person name="Jakobsen K.S."/>
            <person name="Wulff B.B."/>
            <person name="Steuernagel B."/>
            <person name="Mayer K.F."/>
            <person name="Olsen O.A."/>
        </authorList>
    </citation>
    <scope>NUCLEOTIDE SEQUENCE [LARGE SCALE GENOMIC DNA]</scope>
    <source>
        <strain evidence="6">cv. AL8/78</strain>
    </source>
</reference>
<dbReference type="GO" id="GO:0008270">
    <property type="term" value="F:zinc ion binding"/>
    <property type="evidence" value="ECO:0007669"/>
    <property type="project" value="UniProtKB-UniRule"/>
</dbReference>
<keyword evidence="2" id="KW-0862">Zinc</keyword>
<dbReference type="GO" id="GO:0005634">
    <property type="term" value="C:nucleus"/>
    <property type="evidence" value="ECO:0007669"/>
    <property type="project" value="UniProtKB-SubCell"/>
</dbReference>
<keyword evidence="2" id="KW-0539">Nucleus</keyword>
<dbReference type="GO" id="GO:0006355">
    <property type="term" value="P:regulation of DNA-templated transcription"/>
    <property type="evidence" value="ECO:0007669"/>
    <property type="project" value="UniProtKB-UniRule"/>
</dbReference>
<dbReference type="InterPro" id="IPR004330">
    <property type="entry name" value="FAR1_DNA_bnd_dom"/>
</dbReference>
<sequence length="937" mass="105955">LLSPITLFSAAGAGYLPTSPPPRRSSNGGRRRRRRRRILPPRPDPAATSPPHPRPTGSRPNPSPPRSSAHSNPDLDSHSTSAGARSRRRTPAMEEYLAAYTAKEDPATPAQPAVQTASALPARAAGGHAQQVPAAAAAPPTSSRVVAKSPGSSSNKRVIYIVAGDDGSHVPILRKVQVYGEEGSKGYEKTPAPACNVVKQARLDAGKQPVRRPRIQLLSNNREERSAELMDDNAEAAIALQVKLERSASYVDRSLQLQTTEEHDVMEIDDISSDDTGSESDSDSSSGSESEKEEGRFFYPAPEALGTVKAPQVGMKFPTLEDAHEYYNTYALQTGFVVVRGRNYKRQRFQLDCNRNRKVKLVEDLNLKRKRKKNVIEKTNCQAKIIVKLIKGEWVIAAVQNEHNHPLSPSRSFTRFLTSQKHMSPEERSFSRVLQQSRVPPGEILKILRRMSAFFRELPSKEKQALILQSAEQWRKANLDVEKTLNHFEELQLQDPCFFYTVQKDEDGMLRSIFWTDARSRMDYEIFGDFVSFDTTFSTNRHNMPFVPITGMNNRGRTIVLGCALLQDRKAETYKWMLQTFLQEMGGGQMPKSVITSQDEAMSKAIAEVMPQARHRFCRWNGKAQEKMAAFVAARGNMKAELDILVDNSLTETEFEQGWSALIQRHDASENEYLQLLWEMRKIWAPVYFMQDFFPFVVSARGSQGAFSLFKENVLPKDKIENLIEKYEEMQDKIKKTDEEDALEAATEPSCFSLQPIERHASRVYTRQIFLKVQKELLHSTAFKVQEIERGALYRLDKASNYENPEYDRDSFEVSVESGVTDTYTCQCAKFARDGILCCHVFRLFTQFGIDEIPEKYIVARWTDGFREEQLERREEGRLVAAARREEDAARYAALMSKAAGIGREICGDGAKCDAFMLELDRIREKMATMVMANDHV</sequence>
<dbReference type="PANTHER" id="PTHR31669:SF309">
    <property type="entry name" value="PROTEIN FAR1-RELATED SEQUENCE"/>
    <property type="match status" value="1"/>
</dbReference>
<feature type="compositionally biased region" description="Low complexity" evidence="3">
    <location>
        <begin position="55"/>
        <end position="84"/>
    </location>
</feature>
<accession>A0A453Q3B2</accession>
<dbReference type="InterPro" id="IPR007527">
    <property type="entry name" value="Znf_SWIM"/>
</dbReference>
<keyword evidence="2" id="KW-0479">Metal-binding</keyword>
<keyword evidence="1 2" id="KW-0863">Zinc-finger</keyword>